<dbReference type="Proteomes" id="UP000733379">
    <property type="component" value="Unassembled WGS sequence"/>
</dbReference>
<proteinExistence type="predicted"/>
<organism evidence="2 3">
    <name type="scientific">Nocardia albiluteola</name>
    <dbReference type="NCBI Taxonomy" id="2842303"/>
    <lineage>
        <taxon>Bacteria</taxon>
        <taxon>Bacillati</taxon>
        <taxon>Actinomycetota</taxon>
        <taxon>Actinomycetes</taxon>
        <taxon>Mycobacteriales</taxon>
        <taxon>Nocardiaceae</taxon>
        <taxon>Nocardia</taxon>
    </lineage>
</organism>
<sequence>MAGSAMARLSIREPVVRADSACRCGSSGPRSSKIVLLQKNSQTRTWFVSMSSLAGGSLVRVAARWPGGRLAASSGKGWGRSSVSKALLGLRIRDMTGRLRTSLRVETIVGEVNRFLRGWAGYFR</sequence>
<dbReference type="Pfam" id="PF08388">
    <property type="entry name" value="GIIM"/>
    <property type="match status" value="1"/>
</dbReference>
<keyword evidence="3" id="KW-1185">Reference proteome</keyword>
<gene>
    <name evidence="2" type="ORF">KO481_05800</name>
</gene>
<evidence type="ECO:0000259" key="1">
    <source>
        <dbReference type="Pfam" id="PF08388"/>
    </source>
</evidence>
<feature type="domain" description="Group II intron maturase-specific" evidence="1">
    <location>
        <begin position="91"/>
        <end position="124"/>
    </location>
</feature>
<dbReference type="InterPro" id="IPR013597">
    <property type="entry name" value="Mat_intron_G2"/>
</dbReference>
<protein>
    <recommendedName>
        <fullName evidence="1">Group II intron maturase-specific domain-containing protein</fullName>
    </recommendedName>
</protein>
<accession>A0ABS6ASM7</accession>
<reference evidence="2 3" key="1">
    <citation type="submission" date="2021-06" db="EMBL/GenBank/DDBJ databases">
        <title>Actinomycetes sequencing.</title>
        <authorList>
            <person name="Shan Q."/>
        </authorList>
    </citation>
    <scope>NUCLEOTIDE SEQUENCE [LARGE SCALE GENOMIC DNA]</scope>
    <source>
        <strain evidence="2 3">NEAU-G5</strain>
    </source>
</reference>
<dbReference type="EMBL" id="JAHKNI010000001">
    <property type="protein sequence ID" value="MBU3061038.1"/>
    <property type="molecule type" value="Genomic_DNA"/>
</dbReference>
<evidence type="ECO:0000313" key="3">
    <source>
        <dbReference type="Proteomes" id="UP000733379"/>
    </source>
</evidence>
<evidence type="ECO:0000313" key="2">
    <source>
        <dbReference type="EMBL" id="MBU3061038.1"/>
    </source>
</evidence>
<comment type="caution">
    <text evidence="2">The sequence shown here is derived from an EMBL/GenBank/DDBJ whole genome shotgun (WGS) entry which is preliminary data.</text>
</comment>
<name>A0ABS6ASM7_9NOCA</name>